<dbReference type="InterPro" id="IPR019734">
    <property type="entry name" value="TPR_rpt"/>
</dbReference>
<organism evidence="5 6">
    <name type="scientific">Planoprotostelium fungivorum</name>
    <dbReference type="NCBI Taxonomy" id="1890364"/>
    <lineage>
        <taxon>Eukaryota</taxon>
        <taxon>Amoebozoa</taxon>
        <taxon>Evosea</taxon>
        <taxon>Variosea</taxon>
        <taxon>Cavosteliida</taxon>
        <taxon>Cavosteliaceae</taxon>
        <taxon>Planoprotostelium</taxon>
    </lineage>
</organism>
<dbReference type="EMBL" id="MDYQ01000077">
    <property type="protein sequence ID" value="PRP83735.1"/>
    <property type="molecule type" value="Genomic_DNA"/>
</dbReference>
<dbReference type="GO" id="GO:0060271">
    <property type="term" value="P:cilium assembly"/>
    <property type="evidence" value="ECO:0007669"/>
    <property type="project" value="TreeGrafter"/>
</dbReference>
<gene>
    <name evidence="5" type="ORF">PROFUN_09067</name>
</gene>
<comment type="similarity">
    <text evidence="3">Belongs to the BBS4 family.</text>
</comment>
<proteinExistence type="inferred from homology"/>
<evidence type="ECO:0000313" key="6">
    <source>
        <dbReference type="Proteomes" id="UP000241769"/>
    </source>
</evidence>
<dbReference type="GO" id="GO:0061512">
    <property type="term" value="P:protein localization to cilium"/>
    <property type="evidence" value="ECO:0007669"/>
    <property type="project" value="TreeGrafter"/>
</dbReference>
<feature type="repeat" description="TPR" evidence="4">
    <location>
        <begin position="307"/>
        <end position="340"/>
    </location>
</feature>
<protein>
    <submittedName>
        <fullName evidence="5">Sporangia induced Bardet-Biedl syndrome 4 protein</fullName>
    </submittedName>
</protein>
<dbReference type="GO" id="GO:0036064">
    <property type="term" value="C:ciliary basal body"/>
    <property type="evidence" value="ECO:0007669"/>
    <property type="project" value="TreeGrafter"/>
</dbReference>
<reference evidence="5 6" key="1">
    <citation type="journal article" date="2018" name="Genome Biol. Evol.">
        <title>Multiple Roots of Fruiting Body Formation in Amoebozoa.</title>
        <authorList>
            <person name="Hillmann F."/>
            <person name="Forbes G."/>
            <person name="Novohradska S."/>
            <person name="Ferling I."/>
            <person name="Riege K."/>
            <person name="Groth M."/>
            <person name="Westermann M."/>
            <person name="Marz M."/>
            <person name="Spaller T."/>
            <person name="Winckler T."/>
            <person name="Schaap P."/>
            <person name="Glockner G."/>
        </authorList>
    </citation>
    <scope>NUCLEOTIDE SEQUENCE [LARGE SCALE GENOMIC DNA]</scope>
    <source>
        <strain evidence="5 6">Jena</strain>
    </source>
</reference>
<dbReference type="Proteomes" id="UP000241769">
    <property type="component" value="Unassembled WGS sequence"/>
</dbReference>
<evidence type="ECO:0000256" key="4">
    <source>
        <dbReference type="PROSITE-ProRule" id="PRU00339"/>
    </source>
</evidence>
<dbReference type="InParanoid" id="A0A2P6NIF3"/>
<keyword evidence="6" id="KW-1185">Reference proteome</keyword>
<evidence type="ECO:0000256" key="1">
    <source>
        <dbReference type="ARBA" id="ARBA00022737"/>
    </source>
</evidence>
<comment type="caution">
    <text evidence="5">The sequence shown here is derived from an EMBL/GenBank/DDBJ whole genome shotgun (WGS) entry which is preliminary data.</text>
</comment>
<dbReference type="OrthoDB" id="309339at2759"/>
<dbReference type="STRING" id="1890364.A0A2P6NIF3"/>
<evidence type="ECO:0000256" key="3">
    <source>
        <dbReference type="ARBA" id="ARBA00023778"/>
    </source>
</evidence>
<dbReference type="PANTHER" id="PTHR44186:SF1">
    <property type="entry name" value="BARDET-BIEDL SYNDROME 4 PROTEIN"/>
    <property type="match status" value="1"/>
</dbReference>
<dbReference type="SUPFAM" id="SSF48452">
    <property type="entry name" value="TPR-like"/>
    <property type="match status" value="2"/>
</dbReference>
<dbReference type="AlphaFoldDB" id="A0A2P6NIF3"/>
<dbReference type="Gene3D" id="1.25.40.10">
    <property type="entry name" value="Tetratricopeptide repeat domain"/>
    <property type="match status" value="2"/>
</dbReference>
<keyword evidence="1" id="KW-0677">Repeat</keyword>
<sequence length="433" mass="49380">MDKSFLGGNLSSFKMTTTTADGSILNIRERFNWKIHDLFIKQDMKACVALIDQQLEENNHSLEYPLYMKALIKRRNGEVSEALHLFQAAAALNPSNTNNIKQIAKSLRYLLGKHKQALAVLIELQTTTPDDWEVFHMAGMCLAFMKETDKAAAAFLKANAVSLHDETYLQLGKLLLLQQDQQGAREVFLQALQNSENPEILSSLGMISMHEGDVLIEYAEHYKAFDFFNRSLQHNPKNLKTILASGSIVQDHNEIDSALLRYRSAAPVNPDSFQMWNNVGMCFFSKKKYVSAIACLKKALYHAPFEWIVHFNLGLIHLTIEQSASAFHYFSASVNLNPNFGPTYMYLGITLNRLDDFDNACGAYEKALQIEQSHLTCLNYAVTLFNRGDEERAFVYLQQFESIFLEMEPEKRQEDPQITAQYELLKERCKSKS</sequence>
<evidence type="ECO:0000313" key="5">
    <source>
        <dbReference type="EMBL" id="PRP83735.1"/>
    </source>
</evidence>
<dbReference type="PANTHER" id="PTHR44186">
    <property type="match status" value="1"/>
</dbReference>
<name>A0A2P6NIF3_9EUKA</name>
<accession>A0A2P6NIF3</accession>
<dbReference type="Pfam" id="PF13432">
    <property type="entry name" value="TPR_16"/>
    <property type="match status" value="1"/>
</dbReference>
<keyword evidence="2 4" id="KW-0802">TPR repeat</keyword>
<dbReference type="InterPro" id="IPR011990">
    <property type="entry name" value="TPR-like_helical_dom_sf"/>
</dbReference>
<dbReference type="SMART" id="SM00028">
    <property type="entry name" value="TPR"/>
    <property type="match status" value="6"/>
</dbReference>
<feature type="repeat" description="TPR" evidence="4">
    <location>
        <begin position="341"/>
        <end position="374"/>
    </location>
</feature>
<evidence type="ECO:0000256" key="2">
    <source>
        <dbReference type="ARBA" id="ARBA00022803"/>
    </source>
</evidence>
<dbReference type="PROSITE" id="PS50005">
    <property type="entry name" value="TPR"/>
    <property type="match status" value="2"/>
</dbReference>